<dbReference type="InterPro" id="IPR008929">
    <property type="entry name" value="Chondroitin_lyas"/>
</dbReference>
<dbReference type="Gene3D" id="2.70.98.70">
    <property type="match status" value="1"/>
</dbReference>
<name>A0A6I4T5Y0_9SPHN</name>
<dbReference type="Proteomes" id="UP000438476">
    <property type="component" value="Unassembled WGS sequence"/>
</dbReference>
<dbReference type="EMBL" id="WTYT01000003">
    <property type="protein sequence ID" value="MXO65541.1"/>
    <property type="molecule type" value="Genomic_DNA"/>
</dbReference>
<dbReference type="InterPro" id="IPR012480">
    <property type="entry name" value="Hepar_II_III_C"/>
</dbReference>
<gene>
    <name evidence="4" type="ORF">GRI91_07225</name>
</gene>
<keyword evidence="5" id="KW-1185">Reference proteome</keyword>
<dbReference type="RefSeq" id="WP_160736000.1">
    <property type="nucleotide sequence ID" value="NZ_WTYT01000003.1"/>
</dbReference>
<dbReference type="Gene3D" id="1.50.10.100">
    <property type="entry name" value="Chondroitin AC/alginate lyase"/>
    <property type="match status" value="1"/>
</dbReference>
<dbReference type="Pfam" id="PF07940">
    <property type="entry name" value="Hepar_II_III_C"/>
    <property type="match status" value="1"/>
</dbReference>
<feature type="region of interest" description="Disordered" evidence="2">
    <location>
        <begin position="1"/>
        <end position="43"/>
    </location>
</feature>
<organism evidence="4 5">
    <name type="scientific">Altericroceibacterium endophyticum</name>
    <dbReference type="NCBI Taxonomy" id="1808508"/>
    <lineage>
        <taxon>Bacteria</taxon>
        <taxon>Pseudomonadati</taxon>
        <taxon>Pseudomonadota</taxon>
        <taxon>Alphaproteobacteria</taxon>
        <taxon>Sphingomonadales</taxon>
        <taxon>Erythrobacteraceae</taxon>
        <taxon>Altericroceibacterium</taxon>
    </lineage>
</organism>
<reference evidence="4 5" key="1">
    <citation type="submission" date="2019-12" db="EMBL/GenBank/DDBJ databases">
        <title>Genomic-based taxomic classification of the family Erythrobacteraceae.</title>
        <authorList>
            <person name="Xu L."/>
        </authorList>
    </citation>
    <scope>NUCLEOTIDE SEQUENCE [LARGE SCALE GENOMIC DNA]</scope>
    <source>
        <strain evidence="4 5">LMG 29518</strain>
    </source>
</reference>
<sequence>MNQAVTRQRETRDRETAQQPLTSGVEEGDQSMVDYPTPDDEGEPFAALDPSRSLALAHFSAPPANIAERFMRLAYQMGVPGPVISAPFRKAVRPRLTATVSSPLEGNRMAGTALRAGHFLIFGVKMRIAQADFSPSAKLTPPVEKCLHGFAWLRDLAASAPRDQCAPTAERITAAWLAANPAPGKGAPWKVAHAAHRLLNLLIYAPWIMSGAERDLRDKVLDTADETARWLDRHVARAEDGLAALAGWCAITAAGLLLTDGRPRRLYGEAGLVRMLGDFVGEDGGVLSRSPLDQIEALELLIELRSCYEAVGQTVPEMIDSMLHLLVPPLLGVVHSDGGLANWQGSGAIAPDDIAALVTASGVRTRPLRDASHWGYQRVSARNSVLQMDAAPPPLAKHARHGCASTLAFEFSHAGERLIVNCGGAAFAGGQVPVRIEQGLRATAAHSTVILDDANSTSVLINGKLGKGVNAVEIDRRPLEQDGTVIATRIEASHDGYSSRFGLIHKRVLILRDDGEELRGEDSLLPSGRNGQKGKVPFAIRFHLGPGVEVNLAENGRGAGLALADGSYWQFVSGADEFALEESMWVDGDGRAHPIHQLVIQGMASRGGGSFSWLLKKMG</sequence>
<evidence type="ECO:0000256" key="1">
    <source>
        <dbReference type="ARBA" id="ARBA00004196"/>
    </source>
</evidence>
<evidence type="ECO:0000256" key="2">
    <source>
        <dbReference type="SAM" id="MobiDB-lite"/>
    </source>
</evidence>
<feature type="domain" description="Heparinase II/III-like C-terminal" evidence="3">
    <location>
        <begin position="364"/>
        <end position="613"/>
    </location>
</feature>
<dbReference type="GO" id="GO:0030313">
    <property type="term" value="C:cell envelope"/>
    <property type="evidence" value="ECO:0007669"/>
    <property type="project" value="UniProtKB-SubCell"/>
</dbReference>
<accession>A0A6I4T5Y0</accession>
<evidence type="ECO:0000259" key="3">
    <source>
        <dbReference type="Pfam" id="PF07940"/>
    </source>
</evidence>
<evidence type="ECO:0000313" key="5">
    <source>
        <dbReference type="Proteomes" id="UP000438476"/>
    </source>
</evidence>
<dbReference type="GO" id="GO:0016829">
    <property type="term" value="F:lyase activity"/>
    <property type="evidence" value="ECO:0007669"/>
    <property type="project" value="InterPro"/>
</dbReference>
<evidence type="ECO:0000313" key="4">
    <source>
        <dbReference type="EMBL" id="MXO65541.1"/>
    </source>
</evidence>
<comment type="subcellular location">
    <subcellularLocation>
        <location evidence="1">Cell envelope</location>
    </subcellularLocation>
</comment>
<dbReference type="OrthoDB" id="9787373at2"/>
<comment type="caution">
    <text evidence="4">The sequence shown here is derived from an EMBL/GenBank/DDBJ whole genome shotgun (WGS) entry which is preliminary data.</text>
</comment>
<proteinExistence type="predicted"/>
<feature type="compositionally biased region" description="Basic and acidic residues" evidence="2">
    <location>
        <begin position="7"/>
        <end position="16"/>
    </location>
</feature>
<dbReference type="AlphaFoldDB" id="A0A6I4T5Y0"/>
<protein>
    <submittedName>
        <fullName evidence="4">Heparinase</fullName>
    </submittedName>
</protein>